<evidence type="ECO:0000256" key="10">
    <source>
        <dbReference type="ARBA" id="ARBA00023098"/>
    </source>
</evidence>
<evidence type="ECO:0000256" key="3">
    <source>
        <dbReference type="ARBA" id="ARBA00008661"/>
    </source>
</evidence>
<evidence type="ECO:0000313" key="14">
    <source>
        <dbReference type="Ensembl" id="ENSCSEP00000032474.1"/>
    </source>
</evidence>
<evidence type="ECO:0000256" key="1">
    <source>
        <dbReference type="ARBA" id="ARBA00004323"/>
    </source>
</evidence>
<reference evidence="14" key="2">
    <citation type="submission" date="2025-08" db="UniProtKB">
        <authorList>
            <consortium name="Ensembl"/>
        </authorList>
    </citation>
    <scope>IDENTIFICATION</scope>
</reference>
<dbReference type="STRING" id="244447.ENSCSEP00000032474"/>
<accession>A0A3P8X0F0</accession>
<dbReference type="AlphaFoldDB" id="A0A3P8X0F0"/>
<organism evidence="14 15">
    <name type="scientific">Cynoglossus semilaevis</name>
    <name type="common">Tongue sole</name>
    <dbReference type="NCBI Taxonomy" id="244447"/>
    <lineage>
        <taxon>Eukaryota</taxon>
        <taxon>Metazoa</taxon>
        <taxon>Chordata</taxon>
        <taxon>Craniata</taxon>
        <taxon>Vertebrata</taxon>
        <taxon>Euteleostomi</taxon>
        <taxon>Actinopterygii</taxon>
        <taxon>Neopterygii</taxon>
        <taxon>Teleostei</taxon>
        <taxon>Neoteleostei</taxon>
        <taxon>Acanthomorphata</taxon>
        <taxon>Carangaria</taxon>
        <taxon>Pleuronectiformes</taxon>
        <taxon>Pleuronectoidei</taxon>
        <taxon>Cynoglossidae</taxon>
        <taxon>Cynoglossinae</taxon>
        <taxon>Cynoglossus</taxon>
    </lineage>
</organism>
<dbReference type="PANTHER" id="PTHR11214:SF115">
    <property type="entry name" value="HEXOSYLTRANSFERASE"/>
    <property type="match status" value="1"/>
</dbReference>
<evidence type="ECO:0000256" key="12">
    <source>
        <dbReference type="ARBA" id="ARBA00023180"/>
    </source>
</evidence>
<keyword evidence="5" id="KW-0808">Transferase</keyword>
<evidence type="ECO:0000256" key="8">
    <source>
        <dbReference type="ARBA" id="ARBA00022989"/>
    </source>
</evidence>
<dbReference type="EC" id="2.4.1.-" evidence="13"/>
<dbReference type="GeneID" id="103383221"/>
<evidence type="ECO:0000313" key="15">
    <source>
        <dbReference type="Proteomes" id="UP000265120"/>
    </source>
</evidence>
<keyword evidence="8 13" id="KW-1133">Transmembrane helix</keyword>
<dbReference type="GeneTree" id="ENSGT00940000163421"/>
<evidence type="ECO:0000256" key="2">
    <source>
        <dbReference type="ARBA" id="ARBA00004922"/>
    </source>
</evidence>
<keyword evidence="4 13" id="KW-0328">Glycosyltransferase</keyword>
<comment type="similarity">
    <text evidence="3 13">Belongs to the glycosyltransferase 31 family.</text>
</comment>
<dbReference type="GO" id="GO:0006629">
    <property type="term" value="P:lipid metabolic process"/>
    <property type="evidence" value="ECO:0007669"/>
    <property type="project" value="UniProtKB-KW"/>
</dbReference>
<keyword evidence="10" id="KW-0443">Lipid metabolism</keyword>
<evidence type="ECO:0000256" key="4">
    <source>
        <dbReference type="ARBA" id="ARBA00022676"/>
    </source>
</evidence>
<dbReference type="InParanoid" id="A0A3P8X0F0"/>
<dbReference type="GO" id="GO:0006493">
    <property type="term" value="P:protein O-linked glycosylation"/>
    <property type="evidence" value="ECO:0007669"/>
    <property type="project" value="TreeGrafter"/>
</dbReference>
<protein>
    <recommendedName>
        <fullName evidence="13">Hexosyltransferase</fullName>
        <ecNumber evidence="13">2.4.1.-</ecNumber>
    </recommendedName>
</protein>
<dbReference type="InterPro" id="IPR002659">
    <property type="entry name" value="Glyco_trans_31"/>
</dbReference>
<name>A0A3P8X0F0_CYNSE</name>
<reference evidence="14 15" key="1">
    <citation type="journal article" date="2014" name="Nat. Genet.">
        <title>Whole-genome sequence of a flatfish provides insights into ZW sex chromosome evolution and adaptation to a benthic lifestyle.</title>
        <authorList>
            <person name="Chen S."/>
            <person name="Zhang G."/>
            <person name="Shao C."/>
            <person name="Huang Q."/>
            <person name="Liu G."/>
            <person name="Zhang P."/>
            <person name="Song W."/>
            <person name="An N."/>
            <person name="Chalopin D."/>
            <person name="Volff J.N."/>
            <person name="Hong Y."/>
            <person name="Li Q."/>
            <person name="Sha Z."/>
            <person name="Zhou H."/>
            <person name="Xie M."/>
            <person name="Yu Q."/>
            <person name="Liu Y."/>
            <person name="Xiang H."/>
            <person name="Wang N."/>
            <person name="Wu K."/>
            <person name="Yang C."/>
            <person name="Zhou Q."/>
            <person name="Liao X."/>
            <person name="Yang L."/>
            <person name="Hu Q."/>
            <person name="Zhang J."/>
            <person name="Meng L."/>
            <person name="Jin L."/>
            <person name="Tian Y."/>
            <person name="Lian J."/>
            <person name="Yang J."/>
            <person name="Miao G."/>
            <person name="Liu S."/>
            <person name="Liang Z."/>
            <person name="Yan F."/>
            <person name="Li Y."/>
            <person name="Sun B."/>
            <person name="Zhang H."/>
            <person name="Zhang J."/>
            <person name="Zhu Y."/>
            <person name="Du M."/>
            <person name="Zhao Y."/>
            <person name="Schartl M."/>
            <person name="Tang Q."/>
            <person name="Wang J."/>
        </authorList>
    </citation>
    <scope>NUCLEOTIDE SEQUENCE</scope>
</reference>
<dbReference type="Gene3D" id="3.90.550.50">
    <property type="match status" value="1"/>
</dbReference>
<dbReference type="Proteomes" id="UP000265120">
    <property type="component" value="Chromosome 9"/>
</dbReference>
<dbReference type="GO" id="GO:0000139">
    <property type="term" value="C:Golgi membrane"/>
    <property type="evidence" value="ECO:0007669"/>
    <property type="project" value="UniProtKB-SubCell"/>
</dbReference>
<evidence type="ECO:0000256" key="5">
    <source>
        <dbReference type="ARBA" id="ARBA00022679"/>
    </source>
</evidence>
<reference evidence="14" key="3">
    <citation type="submission" date="2025-09" db="UniProtKB">
        <authorList>
            <consortium name="Ensembl"/>
        </authorList>
    </citation>
    <scope>IDENTIFICATION</scope>
</reference>
<dbReference type="FunCoup" id="A0A3P8X0F0">
    <property type="interactions" value="8"/>
</dbReference>
<dbReference type="Ensembl" id="ENSCSET00000032895.1">
    <property type="protein sequence ID" value="ENSCSEP00000032474.1"/>
    <property type="gene ID" value="ENSCSEG00000020844.1"/>
</dbReference>
<keyword evidence="9 13" id="KW-0333">Golgi apparatus</keyword>
<evidence type="ECO:0000256" key="7">
    <source>
        <dbReference type="ARBA" id="ARBA00022968"/>
    </source>
</evidence>
<keyword evidence="6 13" id="KW-0812">Transmembrane</keyword>
<keyword evidence="15" id="KW-1185">Reference proteome</keyword>
<keyword evidence="11 13" id="KW-0472">Membrane</keyword>
<evidence type="ECO:0000256" key="11">
    <source>
        <dbReference type="ARBA" id="ARBA00023136"/>
    </source>
</evidence>
<dbReference type="OMA" id="ALMQSCT"/>
<evidence type="ECO:0000256" key="13">
    <source>
        <dbReference type="RuleBase" id="RU363063"/>
    </source>
</evidence>
<dbReference type="RefSeq" id="XP_008314492.1">
    <property type="nucleotide sequence ID" value="XM_008316270.3"/>
</dbReference>
<comment type="subcellular location">
    <subcellularLocation>
        <location evidence="1 13">Golgi apparatus membrane</location>
        <topology evidence="1 13">Single-pass type II membrane protein</topology>
    </subcellularLocation>
</comment>
<proteinExistence type="inferred from homology"/>
<dbReference type="KEGG" id="csem:103383221"/>
<feature type="transmembrane region" description="Helical" evidence="13">
    <location>
        <begin position="47"/>
        <end position="64"/>
    </location>
</feature>
<dbReference type="Pfam" id="PF01762">
    <property type="entry name" value="Galactosyl_T"/>
    <property type="match status" value="1"/>
</dbReference>
<dbReference type="FunFam" id="3.90.550.50:FF:000001">
    <property type="entry name" value="Hexosyltransferase"/>
    <property type="match status" value="1"/>
</dbReference>
<dbReference type="GO" id="GO:0008499">
    <property type="term" value="F:N-acetyl-beta-D-glucosaminide beta-(1,3)-galactosyltransferase activity"/>
    <property type="evidence" value="ECO:0007669"/>
    <property type="project" value="TreeGrafter"/>
</dbReference>
<dbReference type="PANTHER" id="PTHR11214">
    <property type="entry name" value="BETA-1,3-N-ACETYLGLUCOSAMINYLTRANSFERASE"/>
    <property type="match status" value="1"/>
</dbReference>
<keyword evidence="7 13" id="KW-0735">Signal-anchor</keyword>
<evidence type="ECO:0000256" key="6">
    <source>
        <dbReference type="ARBA" id="ARBA00022692"/>
    </source>
</evidence>
<evidence type="ECO:0000256" key="9">
    <source>
        <dbReference type="ARBA" id="ARBA00023034"/>
    </source>
</evidence>
<comment type="pathway">
    <text evidence="2">Protein modification; protein glycosylation.</text>
</comment>
<keyword evidence="12" id="KW-0325">Glycoprotein</keyword>
<sequence length="365" mass="42770">MQFIMEKPRKALRIVRTIRRKSEGGVYKMLPSPRLLMWKGRKRAKHIFLGILALVVIYVLFLTFDGRLTFQPYMSTTTFYVAYPGNYTIIMDNTPVCRTRNPFLVLMVPVAPRGVKFRHTIRRTWGSERTVLGQRVDTIFLLGLPSGEETEQQQELLFWENEQYQDMIQSGFLDSYRNLTIKTMFMLEWLVKNCKNTSYVMKIDSDMLLHVPNLVKLLLDPITPKHNYMSGLVWWHSQVLRNPFNKFYMPRHVIAEPEYPPYPLGMAYVMSMDLPEKILSISTEIKPIYIEDAYLGMCLQHLGIFPTDPPDTDLYIVKPVHPLSNCSLTKVIAVTTTGIDLMNIYWARIQDSETTCNLTYYYYYY</sequence>